<dbReference type="GO" id="GO:0005737">
    <property type="term" value="C:cytoplasm"/>
    <property type="evidence" value="ECO:0007669"/>
    <property type="project" value="UniProtKB-SubCell"/>
</dbReference>
<dbReference type="STRING" id="1122934.SAMN02745691_02020"/>
<dbReference type="HAMAP" id="MF_00735">
    <property type="entry name" value="Methyltr_PrmA"/>
    <property type="match status" value="1"/>
</dbReference>
<evidence type="ECO:0000256" key="4">
    <source>
        <dbReference type="ARBA" id="ARBA00022679"/>
    </source>
</evidence>
<evidence type="ECO:0000256" key="5">
    <source>
        <dbReference type="ARBA" id="ARBA00022691"/>
    </source>
</evidence>
<keyword evidence="3 6" id="KW-0489">Methyltransferase</keyword>
<keyword evidence="7" id="KW-0687">Ribonucleoprotein</keyword>
<dbReference type="CDD" id="cd02440">
    <property type="entry name" value="AdoMet_MTases"/>
    <property type="match status" value="1"/>
</dbReference>
<name>A0A1M6JJS6_9FIRM</name>
<feature type="binding site" evidence="6">
    <location>
        <position position="201"/>
    </location>
    <ligand>
        <name>S-adenosyl-L-methionine</name>
        <dbReference type="ChEBI" id="CHEBI:59789"/>
    </ligand>
</feature>
<dbReference type="Gene3D" id="3.40.50.150">
    <property type="entry name" value="Vaccinia Virus protein VP39"/>
    <property type="match status" value="1"/>
</dbReference>
<dbReference type="Pfam" id="PF06325">
    <property type="entry name" value="PrmA"/>
    <property type="match status" value="1"/>
</dbReference>
<evidence type="ECO:0000256" key="3">
    <source>
        <dbReference type="ARBA" id="ARBA00022603"/>
    </source>
</evidence>
<dbReference type="InterPro" id="IPR004498">
    <property type="entry name" value="Ribosomal_PrmA_MeTrfase"/>
</dbReference>
<keyword evidence="7" id="KW-0689">Ribosomal protein</keyword>
<feature type="binding site" evidence="6">
    <location>
        <position position="179"/>
    </location>
    <ligand>
        <name>S-adenosyl-L-methionine</name>
        <dbReference type="ChEBI" id="CHEBI:59789"/>
    </ligand>
</feature>
<reference evidence="7 8" key="1">
    <citation type="submission" date="2016-11" db="EMBL/GenBank/DDBJ databases">
        <authorList>
            <person name="Jaros S."/>
            <person name="Januszkiewicz K."/>
            <person name="Wedrychowicz H."/>
        </authorList>
    </citation>
    <scope>NUCLEOTIDE SEQUENCE [LARGE SCALE GENOMIC DNA]</scope>
    <source>
        <strain evidence="7 8">DSM 15970</strain>
    </source>
</reference>
<evidence type="ECO:0000313" key="7">
    <source>
        <dbReference type="EMBL" id="SHJ46991.1"/>
    </source>
</evidence>
<dbReference type="InterPro" id="IPR050078">
    <property type="entry name" value="Ribosomal_L11_MeTrfase_PrmA"/>
</dbReference>
<accession>A0A1M6JJS6</accession>
<dbReference type="GO" id="GO:0005840">
    <property type="term" value="C:ribosome"/>
    <property type="evidence" value="ECO:0007669"/>
    <property type="project" value="UniProtKB-KW"/>
</dbReference>
<dbReference type="OrthoDB" id="9785995at2"/>
<dbReference type="Proteomes" id="UP000184342">
    <property type="component" value="Unassembled WGS sequence"/>
</dbReference>
<keyword evidence="4 6" id="KW-0808">Transferase</keyword>
<comment type="catalytic activity">
    <reaction evidence="6">
        <text>L-lysyl-[protein] + 3 S-adenosyl-L-methionine = N(6),N(6),N(6)-trimethyl-L-lysyl-[protein] + 3 S-adenosyl-L-homocysteine + 3 H(+)</text>
        <dbReference type="Rhea" id="RHEA:54192"/>
        <dbReference type="Rhea" id="RHEA-COMP:9752"/>
        <dbReference type="Rhea" id="RHEA-COMP:13826"/>
        <dbReference type="ChEBI" id="CHEBI:15378"/>
        <dbReference type="ChEBI" id="CHEBI:29969"/>
        <dbReference type="ChEBI" id="CHEBI:57856"/>
        <dbReference type="ChEBI" id="CHEBI:59789"/>
        <dbReference type="ChEBI" id="CHEBI:61961"/>
    </reaction>
</comment>
<dbReference type="AlphaFoldDB" id="A0A1M6JJS6"/>
<dbReference type="NCBIfam" id="TIGR00406">
    <property type="entry name" value="prmA"/>
    <property type="match status" value="1"/>
</dbReference>
<protein>
    <recommendedName>
        <fullName evidence="6">Ribosomal protein L11 methyltransferase</fullName>
        <shortName evidence="6">L11 Mtase</shortName>
        <ecNumber evidence="6">2.1.1.-</ecNumber>
    </recommendedName>
</protein>
<comment type="function">
    <text evidence="6">Methylates ribosomal protein L11.</text>
</comment>
<dbReference type="PANTHER" id="PTHR43648">
    <property type="entry name" value="ELECTRON TRANSFER FLAVOPROTEIN BETA SUBUNIT LYSINE METHYLTRANSFERASE"/>
    <property type="match status" value="1"/>
</dbReference>
<comment type="similarity">
    <text evidence="1 6">Belongs to the methyltransferase superfamily. PrmA family.</text>
</comment>
<keyword evidence="8" id="KW-1185">Reference proteome</keyword>
<dbReference type="PANTHER" id="PTHR43648:SF1">
    <property type="entry name" value="ELECTRON TRANSFER FLAVOPROTEIN BETA SUBUNIT LYSINE METHYLTRANSFERASE"/>
    <property type="match status" value="1"/>
</dbReference>
<dbReference type="InterPro" id="IPR029063">
    <property type="entry name" value="SAM-dependent_MTases_sf"/>
</dbReference>
<evidence type="ECO:0000313" key="8">
    <source>
        <dbReference type="Proteomes" id="UP000184342"/>
    </source>
</evidence>
<organism evidence="7 8">
    <name type="scientific">Parasporobacterium paucivorans DSM 15970</name>
    <dbReference type="NCBI Taxonomy" id="1122934"/>
    <lineage>
        <taxon>Bacteria</taxon>
        <taxon>Bacillati</taxon>
        <taxon>Bacillota</taxon>
        <taxon>Clostridia</taxon>
        <taxon>Lachnospirales</taxon>
        <taxon>Lachnospiraceae</taxon>
        <taxon>Parasporobacterium</taxon>
    </lineage>
</organism>
<keyword evidence="5 6" id="KW-0949">S-adenosyl-L-methionine</keyword>
<feature type="binding site" evidence="6">
    <location>
        <position position="158"/>
    </location>
    <ligand>
        <name>S-adenosyl-L-methionine</name>
        <dbReference type="ChEBI" id="CHEBI:59789"/>
    </ligand>
</feature>
<dbReference type="EMBL" id="FQYT01000022">
    <property type="protein sequence ID" value="SHJ46991.1"/>
    <property type="molecule type" value="Genomic_DNA"/>
</dbReference>
<dbReference type="SUPFAM" id="SSF53335">
    <property type="entry name" value="S-adenosyl-L-methionine-dependent methyltransferases"/>
    <property type="match status" value="1"/>
</dbReference>
<sequence>MKNTGWTDITFEVDINDAKSAEAIAAQCTGLGIFVEDYSDIEAVQALVGGDYIDEKLMAKDKSCVTIHIYIPSDEHPEETVTRVSELMTQAGVKFRQSYVQVMEDDWENDWKRHHKPQRIGNRLIICPSWEECAMAEGEVKLTIDPGSSFGTGKDDTTKLCLRLMESKLSTGDKVLDMGCGSGVLAIAALLLGAQSAVGVDIEENAVRDAIENARINGVGDRFEGRWGNVLSDEVLKDSIGSGYDLICANIVADVHLAMKGMYFDKLKENGRLIVSGIISARKHEVQSAIELSGFALTGMEEENGWTALGFKKTDRSN</sequence>
<feature type="binding site" evidence="6">
    <location>
        <position position="250"/>
    </location>
    <ligand>
        <name>S-adenosyl-L-methionine</name>
        <dbReference type="ChEBI" id="CHEBI:59789"/>
    </ligand>
</feature>
<dbReference type="GO" id="GO:0032259">
    <property type="term" value="P:methylation"/>
    <property type="evidence" value="ECO:0007669"/>
    <property type="project" value="UniProtKB-KW"/>
</dbReference>
<dbReference type="PIRSF" id="PIRSF000401">
    <property type="entry name" value="RPL11_MTase"/>
    <property type="match status" value="1"/>
</dbReference>
<evidence type="ECO:0000256" key="6">
    <source>
        <dbReference type="HAMAP-Rule" id="MF_00735"/>
    </source>
</evidence>
<evidence type="ECO:0000256" key="1">
    <source>
        <dbReference type="ARBA" id="ARBA00009741"/>
    </source>
</evidence>
<proteinExistence type="inferred from homology"/>
<gene>
    <name evidence="6" type="primary">prmA</name>
    <name evidence="7" type="ORF">SAMN02745691_02020</name>
</gene>
<dbReference type="RefSeq" id="WP_073994285.1">
    <property type="nucleotide sequence ID" value="NZ_FQYT01000022.1"/>
</dbReference>
<evidence type="ECO:0000256" key="2">
    <source>
        <dbReference type="ARBA" id="ARBA00022490"/>
    </source>
</evidence>
<dbReference type="GO" id="GO:0016279">
    <property type="term" value="F:protein-lysine N-methyltransferase activity"/>
    <property type="evidence" value="ECO:0007669"/>
    <property type="project" value="RHEA"/>
</dbReference>
<comment type="subcellular location">
    <subcellularLocation>
        <location evidence="6">Cytoplasm</location>
    </subcellularLocation>
</comment>
<dbReference type="EC" id="2.1.1.-" evidence="6"/>
<keyword evidence="2 6" id="KW-0963">Cytoplasm</keyword>